<dbReference type="InterPro" id="IPR046346">
    <property type="entry name" value="Aminoacid_DH-like_N_sf"/>
</dbReference>
<evidence type="ECO:0000256" key="2">
    <source>
        <dbReference type="ARBA" id="ARBA00023002"/>
    </source>
</evidence>
<evidence type="ECO:0000256" key="5">
    <source>
        <dbReference type="PIRSR" id="PIRSR000188-2"/>
    </source>
</evidence>
<dbReference type="GO" id="GO:0006520">
    <property type="term" value="P:amino acid metabolic process"/>
    <property type="evidence" value="ECO:0007669"/>
    <property type="project" value="InterPro"/>
</dbReference>
<evidence type="ECO:0000259" key="7">
    <source>
        <dbReference type="SMART" id="SM00839"/>
    </source>
</evidence>
<keyword evidence="9" id="KW-1185">Reference proteome</keyword>
<keyword evidence="3 5" id="KW-0520">NAD</keyword>
<comment type="similarity">
    <text evidence="1 6">Belongs to the Glu/Leu/Phe/Val dehydrogenases family.</text>
</comment>
<dbReference type="AlphaFoldDB" id="A0A1I2INH1"/>
<feature type="binding site" evidence="5">
    <location>
        <begin position="195"/>
        <end position="200"/>
    </location>
    <ligand>
        <name>NAD(+)</name>
        <dbReference type="ChEBI" id="CHEBI:57540"/>
    </ligand>
</feature>
<name>A0A1I2INH1_9BACT</name>
<dbReference type="STRING" id="1003.SAMN04488541_103437"/>
<evidence type="ECO:0000256" key="3">
    <source>
        <dbReference type="ARBA" id="ARBA00023027"/>
    </source>
</evidence>
<accession>A0A1I2INH1</accession>
<dbReference type="InterPro" id="IPR036291">
    <property type="entry name" value="NAD(P)-bd_dom_sf"/>
</dbReference>
<dbReference type="SUPFAM" id="SSF51735">
    <property type="entry name" value="NAD(P)-binding Rossmann-fold domains"/>
    <property type="match status" value="1"/>
</dbReference>
<sequence length="370" mass="40434">MLESTTLAVKEQEKTVALFDTLAQMGHEQIVFCNDPQSGLKAIIAVHSSILGPALGGVRMWNYATEQEALNDVLRLSRGMTFKNAIAGLNLGGGKAVIISNPRKDKSEALLRIYGKFVKNLNGKYLTAEDVGMTEKDMEYISMETKYVTGLPHYLGGSGAPAPMTAYGTYMGMKAAAKKVYGSDSLAGKRIAIQGVGHVGEVLVDYLTKEGSKVFITDIYEDRIKAVANKYKVEVVDKETIYDLDMDIYSPCALGATVNDDTLDRLKCTIIAGCANNQLKDEKIHGQECLKRGIVYAPDFLINAGGVINIATEVNGSYNQAWAKAQTETIYEKTLEVLNVSLSQGRNAQEVAMEMALRRINEIGRIKAMY</sequence>
<proteinExistence type="inferred from homology"/>
<dbReference type="CDD" id="cd01075">
    <property type="entry name" value="NAD_bind_Leu_Phe_Val_DH"/>
    <property type="match status" value="1"/>
</dbReference>
<dbReference type="PANTHER" id="PTHR42722">
    <property type="entry name" value="LEUCINE DEHYDROGENASE"/>
    <property type="match status" value="1"/>
</dbReference>
<keyword evidence="2 6" id="KW-0560">Oxidoreductase</keyword>
<dbReference type="GO" id="GO:0000166">
    <property type="term" value="F:nucleotide binding"/>
    <property type="evidence" value="ECO:0007669"/>
    <property type="project" value="UniProtKB-KW"/>
</dbReference>
<dbReference type="GO" id="GO:0016639">
    <property type="term" value="F:oxidoreductase activity, acting on the CH-NH2 group of donors, NAD or NADP as acceptor"/>
    <property type="evidence" value="ECO:0007669"/>
    <property type="project" value="InterPro"/>
</dbReference>
<dbReference type="InterPro" id="IPR033524">
    <property type="entry name" value="Glu/Leu/Phe/Val_DH_AS"/>
</dbReference>
<dbReference type="SMART" id="SM00839">
    <property type="entry name" value="ELFV_dehydrog"/>
    <property type="match status" value="1"/>
</dbReference>
<dbReference type="OrthoDB" id="9803297at2"/>
<dbReference type="Pfam" id="PF00208">
    <property type="entry name" value="ELFV_dehydrog"/>
    <property type="match status" value="2"/>
</dbReference>
<dbReference type="Proteomes" id="UP000199513">
    <property type="component" value="Unassembled WGS sequence"/>
</dbReference>
<dbReference type="Gene3D" id="3.40.50.720">
    <property type="entry name" value="NAD(P)-binding Rossmann-like Domain"/>
    <property type="match status" value="1"/>
</dbReference>
<dbReference type="SUPFAM" id="SSF53223">
    <property type="entry name" value="Aminoacid dehydrogenase-like, N-terminal domain"/>
    <property type="match status" value="1"/>
</dbReference>
<dbReference type="InterPro" id="IPR006095">
    <property type="entry name" value="Glu/Leu/Phe/Val/Trp_DH"/>
</dbReference>
<dbReference type="FunFam" id="3.40.50.10860:FF:000010">
    <property type="entry name" value="Leucine dehydrogenase"/>
    <property type="match status" value="1"/>
</dbReference>
<dbReference type="InterPro" id="IPR016211">
    <property type="entry name" value="Glu/Phe/Leu/Val/Trp_DH_bac/arc"/>
</dbReference>
<protein>
    <submittedName>
        <fullName evidence="8">Leucine dehydrogenase</fullName>
    </submittedName>
</protein>
<feature type="active site" description="Proton donor/acceptor" evidence="4">
    <location>
        <position position="95"/>
    </location>
</feature>
<gene>
    <name evidence="8" type="ORF">SAMN04488541_103437</name>
</gene>
<evidence type="ECO:0000256" key="1">
    <source>
        <dbReference type="ARBA" id="ARBA00006382"/>
    </source>
</evidence>
<evidence type="ECO:0000313" key="9">
    <source>
        <dbReference type="Proteomes" id="UP000199513"/>
    </source>
</evidence>
<dbReference type="Pfam" id="PF02812">
    <property type="entry name" value="ELFV_dehydrog_N"/>
    <property type="match status" value="1"/>
</dbReference>
<evidence type="ECO:0000256" key="4">
    <source>
        <dbReference type="PIRSR" id="PIRSR000188-1"/>
    </source>
</evidence>
<evidence type="ECO:0000256" key="6">
    <source>
        <dbReference type="RuleBase" id="RU004417"/>
    </source>
</evidence>
<dbReference type="Gene3D" id="3.40.50.10860">
    <property type="entry name" value="Leucine Dehydrogenase, chain A, domain 1"/>
    <property type="match status" value="1"/>
</dbReference>
<dbReference type="InterPro" id="IPR006096">
    <property type="entry name" value="Glu/Leu/Phe/Val/Trp_DH_C"/>
</dbReference>
<dbReference type="PANTHER" id="PTHR42722:SF1">
    <property type="entry name" value="VALINE DEHYDROGENASE"/>
    <property type="match status" value="1"/>
</dbReference>
<keyword evidence="5" id="KW-0547">Nucleotide-binding</keyword>
<organism evidence="8 9">
    <name type="scientific">Thermoflexibacter ruber</name>
    <dbReference type="NCBI Taxonomy" id="1003"/>
    <lineage>
        <taxon>Bacteria</taxon>
        <taxon>Pseudomonadati</taxon>
        <taxon>Bacteroidota</taxon>
        <taxon>Cytophagia</taxon>
        <taxon>Cytophagales</taxon>
        <taxon>Thermoflexibacteraceae</taxon>
        <taxon>Thermoflexibacter</taxon>
    </lineage>
</organism>
<evidence type="ECO:0000313" key="8">
    <source>
        <dbReference type="EMBL" id="SFF43879.1"/>
    </source>
</evidence>
<dbReference type="EMBL" id="FONY01000034">
    <property type="protein sequence ID" value="SFF43879.1"/>
    <property type="molecule type" value="Genomic_DNA"/>
</dbReference>
<dbReference type="PRINTS" id="PR00082">
    <property type="entry name" value="GLFDHDRGNASE"/>
</dbReference>
<dbReference type="InterPro" id="IPR006097">
    <property type="entry name" value="Glu/Leu/Phe/Val/Trp_DH_dimer"/>
</dbReference>
<dbReference type="RefSeq" id="WP_091548672.1">
    <property type="nucleotide sequence ID" value="NZ_FONY01000034.1"/>
</dbReference>
<feature type="domain" description="Glutamate/phenylalanine/leucine/valine/L-tryptophan dehydrogenase C-terminal" evidence="7">
    <location>
        <begin position="159"/>
        <end position="368"/>
    </location>
</feature>
<dbReference type="PROSITE" id="PS00074">
    <property type="entry name" value="GLFV_DEHYDROGENASE"/>
    <property type="match status" value="1"/>
</dbReference>
<dbReference type="PIRSF" id="PIRSF000188">
    <property type="entry name" value="Phe_leu_dh"/>
    <property type="match status" value="1"/>
</dbReference>
<reference evidence="8 9" key="1">
    <citation type="submission" date="2016-10" db="EMBL/GenBank/DDBJ databases">
        <authorList>
            <person name="de Groot N.N."/>
        </authorList>
    </citation>
    <scope>NUCLEOTIDE SEQUENCE [LARGE SCALE GENOMIC DNA]</scope>
    <source>
        <strain>GEY</strain>
        <strain evidence="9">DSM 9560</strain>
    </source>
</reference>